<name>A0A7J9GD60_9ROSI</name>
<accession>A0A7J9GD60</accession>
<reference evidence="2 3" key="1">
    <citation type="journal article" date="2019" name="Genome Biol. Evol.">
        <title>Insights into the evolution of the New World diploid cottons (Gossypium, subgenus Houzingenia) based on genome sequencing.</title>
        <authorList>
            <person name="Grover C.E."/>
            <person name="Arick M.A. 2nd"/>
            <person name="Thrash A."/>
            <person name="Conover J.L."/>
            <person name="Sanders W.S."/>
            <person name="Peterson D.G."/>
            <person name="Frelichowski J.E."/>
            <person name="Scheffler J.A."/>
            <person name="Scheffler B.E."/>
            <person name="Wendel J.F."/>
        </authorList>
    </citation>
    <scope>NUCLEOTIDE SEQUENCE [LARGE SCALE GENOMIC DNA]</scope>
    <source>
        <strain evidence="2">0</strain>
        <tissue evidence="2">Leaf</tissue>
    </source>
</reference>
<dbReference type="EMBL" id="JABFAD010000004">
    <property type="protein sequence ID" value="MBA0795507.1"/>
    <property type="molecule type" value="Genomic_DNA"/>
</dbReference>
<keyword evidence="3" id="KW-1185">Reference proteome</keyword>
<comment type="caution">
    <text evidence="2">The sequence shown here is derived from an EMBL/GenBank/DDBJ whole genome shotgun (WGS) entry which is preliminary data.</text>
</comment>
<protein>
    <submittedName>
        <fullName evidence="2">Uncharacterized protein</fullName>
    </submittedName>
</protein>
<proteinExistence type="predicted"/>
<evidence type="ECO:0000313" key="2">
    <source>
        <dbReference type="EMBL" id="MBA0795507.1"/>
    </source>
</evidence>
<evidence type="ECO:0000256" key="1">
    <source>
        <dbReference type="SAM" id="MobiDB-lite"/>
    </source>
</evidence>
<dbReference type="AlphaFoldDB" id="A0A7J9GD60"/>
<organism evidence="2 3">
    <name type="scientific">Gossypium harknessii</name>
    <dbReference type="NCBI Taxonomy" id="34285"/>
    <lineage>
        <taxon>Eukaryota</taxon>
        <taxon>Viridiplantae</taxon>
        <taxon>Streptophyta</taxon>
        <taxon>Embryophyta</taxon>
        <taxon>Tracheophyta</taxon>
        <taxon>Spermatophyta</taxon>
        <taxon>Magnoliopsida</taxon>
        <taxon>eudicotyledons</taxon>
        <taxon>Gunneridae</taxon>
        <taxon>Pentapetalae</taxon>
        <taxon>rosids</taxon>
        <taxon>malvids</taxon>
        <taxon>Malvales</taxon>
        <taxon>Malvaceae</taxon>
        <taxon>Malvoideae</taxon>
        <taxon>Gossypium</taxon>
    </lineage>
</organism>
<evidence type="ECO:0000313" key="3">
    <source>
        <dbReference type="Proteomes" id="UP000593560"/>
    </source>
</evidence>
<dbReference type="Proteomes" id="UP000593560">
    <property type="component" value="Unassembled WGS sequence"/>
</dbReference>
<dbReference type="OrthoDB" id="10254187at2759"/>
<gene>
    <name evidence="2" type="ORF">Gohar_006366</name>
</gene>
<sequence length="44" mass="4730">MLRRGEKLPPGTQNPKRIKSGPEGGNTTLLTDPKPAPCRDLDAC</sequence>
<feature type="region of interest" description="Disordered" evidence="1">
    <location>
        <begin position="1"/>
        <end position="44"/>
    </location>
</feature>